<dbReference type="InterPro" id="IPR036188">
    <property type="entry name" value="FAD/NAD-bd_sf"/>
</dbReference>
<evidence type="ECO:0000259" key="6">
    <source>
        <dbReference type="Pfam" id="PF05199"/>
    </source>
</evidence>
<feature type="signal peptide" evidence="4">
    <location>
        <begin position="1"/>
        <end position="16"/>
    </location>
</feature>
<evidence type="ECO:0000256" key="3">
    <source>
        <dbReference type="PIRSR" id="PIRSR000137-1"/>
    </source>
</evidence>
<feature type="domain" description="Glucose-methanol-choline oxidoreductase N-terminal" evidence="5">
    <location>
        <begin position="41"/>
        <end position="347"/>
    </location>
</feature>
<dbReference type="PIRSF" id="PIRSF000137">
    <property type="entry name" value="Alcohol_oxidase"/>
    <property type="match status" value="1"/>
</dbReference>
<dbReference type="SUPFAM" id="SSF51905">
    <property type="entry name" value="FAD/NAD(P)-binding domain"/>
    <property type="match status" value="1"/>
</dbReference>
<dbReference type="PANTHER" id="PTHR11552">
    <property type="entry name" value="GLUCOSE-METHANOL-CHOLINE GMC OXIDOREDUCTASE"/>
    <property type="match status" value="1"/>
</dbReference>
<feature type="domain" description="Glucose-methanol-choline oxidoreductase C-terminal" evidence="6">
    <location>
        <begin position="460"/>
        <end position="592"/>
    </location>
</feature>
<sequence>MARLFILSALLSPALASIISQFSGGKLTGNSFGIAGLNATYDYVIVGGGTAGNVVAARLTEHTNASVAVVEAGSFYELSNGNWSQLPYWSQQWADTDAWQPLVDWGYFTEPQVGGERYHYAQGRTLGGSSARNQMMFNRPTKGAYQLWADKVGDDAYTWDNMLPFLERSVNFSINAEHRPANATPLYNASLFSSTGGPLHVSYPGYVYPIATYGKDAFSTLGLEEIPGFTTGYMQGYGYWQYTIDPSTGLRSSSEASFLAQALGRPNLTVYVNSMARNIVFNGTQAVGVNITNYGQQPFTLTARKEVIVSAGLYNSPQLLMVSGIGPKETLKQFDIPVIADLPVGKSTRDSCAINGPIYEIDAISYGTWQQPEMLAQAIETFYANNSGPMTNIGLDIGAFEKLPDSARANLSSRAQQDLAEFPSDWPELEYMLEGVEALSLNLDQSKSYATISVMMGATTSRGNITISSASNLDPPVIQPNWLLNTTDREVALQGFKRAREAFQAIPIKVGEEIFPGTNVTSDADLLSVIEQNLVPTHHGTASCAMGKEGDPAAVVDSKARVFGVLNLRVIDSSSMPFTPPGHTMAPTYAHAEKLAQDVVDAYFENA</sequence>
<dbReference type="Pfam" id="PF05199">
    <property type="entry name" value="GMC_oxred_C"/>
    <property type="match status" value="1"/>
</dbReference>
<evidence type="ECO:0000259" key="5">
    <source>
        <dbReference type="Pfam" id="PF00732"/>
    </source>
</evidence>
<dbReference type="InterPro" id="IPR000172">
    <property type="entry name" value="GMC_OxRdtase_N"/>
</dbReference>
<dbReference type="InterPro" id="IPR007867">
    <property type="entry name" value="GMC_OxRtase_C"/>
</dbReference>
<dbReference type="Pfam" id="PF00732">
    <property type="entry name" value="GMC_oxred_N"/>
    <property type="match status" value="1"/>
</dbReference>
<feature type="chain" id="PRO_5019762358" evidence="4">
    <location>
        <begin position="17"/>
        <end position="607"/>
    </location>
</feature>
<gene>
    <name evidence="7" type="ORF">TCE0_044f17314</name>
</gene>
<keyword evidence="8" id="KW-1185">Reference proteome</keyword>
<dbReference type="Gene3D" id="3.30.560.10">
    <property type="entry name" value="Glucose Oxidase, domain 3"/>
    <property type="match status" value="1"/>
</dbReference>
<dbReference type="Proteomes" id="UP000053095">
    <property type="component" value="Unassembled WGS sequence"/>
</dbReference>
<evidence type="ECO:0000256" key="4">
    <source>
        <dbReference type="SAM" id="SignalP"/>
    </source>
</evidence>
<proteinExistence type="inferred from homology"/>
<keyword evidence="4" id="KW-0732">Signal</keyword>
<dbReference type="AlphaFoldDB" id="A0A478EC99"/>
<feature type="active site" description="Proton acceptor" evidence="3">
    <location>
        <position position="583"/>
    </location>
</feature>
<evidence type="ECO:0000256" key="2">
    <source>
        <dbReference type="ARBA" id="ARBA00023180"/>
    </source>
</evidence>
<accession>A0A478EC99</accession>
<keyword evidence="2" id="KW-0325">Glycoprotein</keyword>
<dbReference type="SUPFAM" id="SSF54373">
    <property type="entry name" value="FAD-linked reductases, C-terminal domain"/>
    <property type="match status" value="1"/>
</dbReference>
<evidence type="ECO:0000313" key="8">
    <source>
        <dbReference type="Proteomes" id="UP000053095"/>
    </source>
</evidence>
<dbReference type="GO" id="GO:0044550">
    <property type="term" value="P:secondary metabolite biosynthetic process"/>
    <property type="evidence" value="ECO:0007669"/>
    <property type="project" value="TreeGrafter"/>
</dbReference>
<comment type="similarity">
    <text evidence="1">Belongs to the GMC oxidoreductase family.</text>
</comment>
<evidence type="ECO:0000256" key="1">
    <source>
        <dbReference type="ARBA" id="ARBA00010790"/>
    </source>
</evidence>
<dbReference type="GO" id="GO:0050660">
    <property type="term" value="F:flavin adenine dinucleotide binding"/>
    <property type="evidence" value="ECO:0007669"/>
    <property type="project" value="InterPro"/>
</dbReference>
<dbReference type="GO" id="GO:0016614">
    <property type="term" value="F:oxidoreductase activity, acting on CH-OH group of donors"/>
    <property type="evidence" value="ECO:0007669"/>
    <property type="project" value="InterPro"/>
</dbReference>
<feature type="active site" description="Proton donor" evidence="3">
    <location>
        <position position="539"/>
    </location>
</feature>
<name>A0A478EC99_TALPI</name>
<dbReference type="Gene3D" id="3.50.50.60">
    <property type="entry name" value="FAD/NAD(P)-binding domain"/>
    <property type="match status" value="1"/>
</dbReference>
<dbReference type="InterPro" id="IPR012132">
    <property type="entry name" value="GMC_OxRdtase"/>
</dbReference>
<protein>
    <submittedName>
        <fullName evidence="7">Uncharacterized protein</fullName>
    </submittedName>
</protein>
<organism evidence="7 8">
    <name type="scientific">Talaromyces pinophilus</name>
    <name type="common">Penicillium pinophilum</name>
    <dbReference type="NCBI Taxonomy" id="128442"/>
    <lineage>
        <taxon>Eukaryota</taxon>
        <taxon>Fungi</taxon>
        <taxon>Dikarya</taxon>
        <taxon>Ascomycota</taxon>
        <taxon>Pezizomycotina</taxon>
        <taxon>Eurotiomycetes</taxon>
        <taxon>Eurotiomycetidae</taxon>
        <taxon>Eurotiales</taxon>
        <taxon>Trichocomaceae</taxon>
        <taxon>Talaromyces</taxon>
        <taxon>Talaromyces sect. Talaromyces</taxon>
    </lineage>
</organism>
<evidence type="ECO:0000313" key="7">
    <source>
        <dbReference type="EMBL" id="GAM42916.1"/>
    </source>
</evidence>
<dbReference type="PANTHER" id="PTHR11552:SF138">
    <property type="entry name" value="DEHYDROGENASE PKFF-RELATED"/>
    <property type="match status" value="1"/>
</dbReference>
<dbReference type="EMBL" id="DF933840">
    <property type="protein sequence ID" value="GAM42916.1"/>
    <property type="molecule type" value="Genomic_DNA"/>
</dbReference>
<reference evidence="8" key="1">
    <citation type="journal article" date="2015" name="Genome Announc.">
        <title>Draft genome sequence of Talaromyces cellulolyticus strain Y-94, a source of lignocellulosic biomass-degrading enzymes.</title>
        <authorList>
            <person name="Fujii T."/>
            <person name="Koike H."/>
            <person name="Sawayama S."/>
            <person name="Yano S."/>
            <person name="Inoue H."/>
        </authorList>
    </citation>
    <scope>NUCLEOTIDE SEQUENCE [LARGE SCALE GENOMIC DNA]</scope>
    <source>
        <strain evidence="8">Y-94</strain>
    </source>
</reference>